<reference evidence="2 3" key="1">
    <citation type="submission" date="2019-01" db="EMBL/GenBank/DDBJ databases">
        <title>Flavobacterium sp. nov.,isolated from freshwater.</title>
        <authorList>
            <person name="Zhang R."/>
            <person name="Du Z.-J."/>
        </authorList>
    </citation>
    <scope>NUCLEOTIDE SEQUENCE [LARGE SCALE GENOMIC DNA]</scope>
    <source>
        <strain evidence="2 3">1E403</strain>
    </source>
</reference>
<evidence type="ECO:0000313" key="3">
    <source>
        <dbReference type="Proteomes" id="UP000287527"/>
    </source>
</evidence>
<feature type="coiled-coil region" evidence="1">
    <location>
        <begin position="133"/>
        <end position="160"/>
    </location>
</feature>
<dbReference type="RefSeq" id="WP_128389171.1">
    <property type="nucleotide sequence ID" value="NZ_SBII01000003.1"/>
</dbReference>
<keyword evidence="3" id="KW-1185">Reference proteome</keyword>
<proteinExistence type="predicted"/>
<name>A0A444HCX1_9FLAO</name>
<evidence type="ECO:0000313" key="2">
    <source>
        <dbReference type="EMBL" id="RWX01634.1"/>
    </source>
</evidence>
<dbReference type="Proteomes" id="UP000287527">
    <property type="component" value="Unassembled WGS sequence"/>
</dbReference>
<dbReference type="EMBL" id="SBII01000003">
    <property type="protein sequence ID" value="RWX01634.1"/>
    <property type="molecule type" value="Genomic_DNA"/>
</dbReference>
<sequence>MTKFDTKETLVSIAKTGFSTIPFAGTALTELVFDYNGRVKQNRLNKFIEILAKSITQETDVNIDNIKTEDFSDLFESILKRVVTTKSEEKLNRFKDIIVQELNNPTNETELLDLYLDLITILSEKELFILFEHRHFNSKFQRETNKKRELERELSSILEEQKKENFITENSKVESLEGKLKVEIKELKEKLDPLKKNRKADHYGITNQKFMFHKQRLYSKGLLLDYGIGSIGYKAFEIMSITEFGEEFLGFIMSNN</sequence>
<organism evidence="2 3">
    <name type="scientific">Flavobacterium cerinum</name>
    <dbReference type="NCBI Taxonomy" id="2502784"/>
    <lineage>
        <taxon>Bacteria</taxon>
        <taxon>Pseudomonadati</taxon>
        <taxon>Bacteroidota</taxon>
        <taxon>Flavobacteriia</taxon>
        <taxon>Flavobacteriales</taxon>
        <taxon>Flavobacteriaceae</taxon>
        <taxon>Flavobacterium</taxon>
    </lineage>
</organism>
<evidence type="ECO:0008006" key="4">
    <source>
        <dbReference type="Google" id="ProtNLM"/>
    </source>
</evidence>
<keyword evidence="1" id="KW-0175">Coiled coil</keyword>
<dbReference type="OrthoDB" id="787297at2"/>
<evidence type="ECO:0000256" key="1">
    <source>
        <dbReference type="SAM" id="Coils"/>
    </source>
</evidence>
<dbReference type="AlphaFoldDB" id="A0A444HCX1"/>
<protein>
    <recommendedName>
        <fullName evidence="4">DUF4393 domain-containing protein</fullName>
    </recommendedName>
</protein>
<accession>A0A444HCX1</accession>
<comment type="caution">
    <text evidence="2">The sequence shown here is derived from an EMBL/GenBank/DDBJ whole genome shotgun (WGS) entry which is preliminary data.</text>
</comment>
<gene>
    <name evidence="2" type="ORF">EPI11_06700</name>
</gene>